<dbReference type="Proteomes" id="UP000249135">
    <property type="component" value="Unassembled WGS sequence"/>
</dbReference>
<comment type="caution">
    <text evidence="3">The sequence shown here is derived from an EMBL/GenBank/DDBJ whole genome shotgun (WGS) entry which is preliminary data.</text>
</comment>
<feature type="transmembrane region" description="Helical" evidence="1">
    <location>
        <begin position="39"/>
        <end position="58"/>
    </location>
</feature>
<accession>A0A2W5QIR2</accession>
<proteinExistence type="predicted"/>
<evidence type="ECO:0000256" key="2">
    <source>
        <dbReference type="SAM" id="SignalP"/>
    </source>
</evidence>
<feature type="signal peptide" evidence="2">
    <location>
        <begin position="1"/>
        <end position="23"/>
    </location>
</feature>
<sequence length="119" mass="12371">MNGLAALLIAWASLAGCASWAWASDTRALGVPRFGRGGAWARAACLVILQCALAVSVLGWAGGLALVGCAWMLLGGLYVAALNGWPAATQRWAWRTGWAALALAACSVAMERVIGEWRA</sequence>
<feature type="transmembrane region" description="Helical" evidence="1">
    <location>
        <begin position="92"/>
        <end position="110"/>
    </location>
</feature>
<evidence type="ECO:0000313" key="3">
    <source>
        <dbReference type="EMBL" id="PZQ77108.1"/>
    </source>
</evidence>
<keyword evidence="2" id="KW-0732">Signal</keyword>
<organism evidence="3 4">
    <name type="scientific">Variovorax paradoxus</name>
    <dbReference type="NCBI Taxonomy" id="34073"/>
    <lineage>
        <taxon>Bacteria</taxon>
        <taxon>Pseudomonadati</taxon>
        <taxon>Pseudomonadota</taxon>
        <taxon>Betaproteobacteria</taxon>
        <taxon>Burkholderiales</taxon>
        <taxon>Comamonadaceae</taxon>
        <taxon>Variovorax</taxon>
    </lineage>
</organism>
<dbReference type="AlphaFoldDB" id="A0A2W5QIR2"/>
<protein>
    <recommendedName>
        <fullName evidence="5">DUF3325 domain-containing protein</fullName>
    </recommendedName>
</protein>
<keyword evidence="1" id="KW-0472">Membrane</keyword>
<dbReference type="EMBL" id="QFPP01000031">
    <property type="protein sequence ID" value="PZQ77108.1"/>
    <property type="molecule type" value="Genomic_DNA"/>
</dbReference>
<evidence type="ECO:0008006" key="5">
    <source>
        <dbReference type="Google" id="ProtNLM"/>
    </source>
</evidence>
<evidence type="ECO:0000313" key="4">
    <source>
        <dbReference type="Proteomes" id="UP000249135"/>
    </source>
</evidence>
<gene>
    <name evidence="3" type="ORF">DI563_05000</name>
</gene>
<keyword evidence="1" id="KW-1133">Transmembrane helix</keyword>
<reference evidence="3 4" key="1">
    <citation type="submission" date="2017-08" db="EMBL/GenBank/DDBJ databases">
        <title>Infants hospitalized years apart are colonized by the same room-sourced microbial strains.</title>
        <authorList>
            <person name="Brooks B."/>
            <person name="Olm M.R."/>
            <person name="Firek B.A."/>
            <person name="Baker R."/>
            <person name="Thomas B.C."/>
            <person name="Morowitz M.J."/>
            <person name="Banfield J.F."/>
        </authorList>
    </citation>
    <scope>NUCLEOTIDE SEQUENCE [LARGE SCALE GENOMIC DNA]</scope>
    <source>
        <strain evidence="3">S2_005_003_R2_41</strain>
    </source>
</reference>
<feature type="chain" id="PRO_5016148810" description="DUF3325 domain-containing protein" evidence="2">
    <location>
        <begin position="24"/>
        <end position="119"/>
    </location>
</feature>
<name>A0A2W5QIR2_VARPD</name>
<evidence type="ECO:0000256" key="1">
    <source>
        <dbReference type="SAM" id="Phobius"/>
    </source>
</evidence>
<feature type="transmembrane region" description="Helical" evidence="1">
    <location>
        <begin position="65"/>
        <end position="86"/>
    </location>
</feature>
<keyword evidence="1" id="KW-0812">Transmembrane</keyword>